<organism evidence="2 3">
    <name type="scientific">Caenorhabditis briggsae</name>
    <dbReference type="NCBI Taxonomy" id="6238"/>
    <lineage>
        <taxon>Eukaryota</taxon>
        <taxon>Metazoa</taxon>
        <taxon>Ecdysozoa</taxon>
        <taxon>Nematoda</taxon>
        <taxon>Chromadorea</taxon>
        <taxon>Rhabditida</taxon>
        <taxon>Rhabditina</taxon>
        <taxon>Rhabditomorpha</taxon>
        <taxon>Rhabditoidea</taxon>
        <taxon>Rhabditidae</taxon>
        <taxon>Peloderinae</taxon>
        <taxon>Caenorhabditis</taxon>
    </lineage>
</organism>
<evidence type="ECO:0000256" key="1">
    <source>
        <dbReference type="SAM" id="MobiDB-lite"/>
    </source>
</evidence>
<sequence>MSNFVTTLPGGHQVTVRTLAEKAVIGDPFDLKTTHGPQVDGKQEFDMKTRQQLRESSSSSSDDMKVDIEKHNFLTFFKSHSVNPNETIRIPEHVDFYHPTYNTKGVAVIPDYMGAGSDDQEYMDKEDQESSIFLEMDPDSVQTHEELIANIFQWSKLSLEKTLQLWAFCEFDALDTVALIDKVCEPELLPAYVKDYFQASILEERFYQLNKKHEDIRRFHFASMFENIVDSKMLVDLYYREKNKQVVNWHLESEKDWGSNEIIDLEKRMKNSKIKIISVKAAESCKRKMCGGLKKRPPLAPKKTKIEVD</sequence>
<dbReference type="EMBL" id="CP092625">
    <property type="protein sequence ID" value="UMM44232.1"/>
    <property type="molecule type" value="Genomic_DNA"/>
</dbReference>
<evidence type="ECO:0000313" key="3">
    <source>
        <dbReference type="Proteomes" id="UP000829354"/>
    </source>
</evidence>
<protein>
    <submittedName>
        <fullName evidence="2">Uncharacterized protein</fullName>
    </submittedName>
</protein>
<reference evidence="2 3" key="1">
    <citation type="submission" date="2022-04" db="EMBL/GenBank/DDBJ databases">
        <title>Chromosome-level reference genomes for two strains of Caenorhabditis briggsae: an improved platform for comparative genomics.</title>
        <authorList>
            <person name="Stevens L."/>
            <person name="Andersen E."/>
        </authorList>
    </citation>
    <scope>NUCLEOTIDE SEQUENCE [LARGE SCALE GENOMIC DNA]</scope>
    <source>
        <strain evidence="2">VX34</strain>
        <tissue evidence="2">Whole-organism</tissue>
    </source>
</reference>
<feature type="region of interest" description="Disordered" evidence="1">
    <location>
        <begin position="30"/>
        <end position="63"/>
    </location>
</feature>
<dbReference type="Proteomes" id="UP000829354">
    <property type="component" value="Chromosome X"/>
</dbReference>
<dbReference type="AlphaFoldDB" id="A0AAE9JTU0"/>
<dbReference type="PANTHER" id="PTHR38620">
    <property type="entry name" value="PROTEIN CBG07292-RELATED"/>
    <property type="match status" value="1"/>
</dbReference>
<gene>
    <name evidence="2" type="ORF">L5515_019419</name>
</gene>
<dbReference type="PANTHER" id="PTHR38620:SF1">
    <property type="entry name" value="CUE DOMAIN-CONTAINING PROTEIN-RELATED"/>
    <property type="match status" value="1"/>
</dbReference>
<keyword evidence="3" id="KW-1185">Reference proteome</keyword>
<feature type="compositionally biased region" description="Basic and acidic residues" evidence="1">
    <location>
        <begin position="41"/>
        <end position="53"/>
    </location>
</feature>
<evidence type="ECO:0000313" key="2">
    <source>
        <dbReference type="EMBL" id="UMM44232.1"/>
    </source>
</evidence>
<accession>A0AAE9JTU0</accession>
<name>A0AAE9JTU0_CAEBR</name>
<proteinExistence type="predicted"/>